<keyword evidence="4" id="KW-1185">Reference proteome</keyword>
<accession>A0A1X7BQ36</accession>
<reference evidence="3 4" key="1">
    <citation type="submission" date="2017-03" db="EMBL/GenBank/DDBJ databases">
        <authorList>
            <person name="Afonso C.L."/>
            <person name="Miller P.J."/>
            <person name="Scott M.A."/>
            <person name="Spackman E."/>
            <person name="Goraichik I."/>
            <person name="Dimitrov K.M."/>
            <person name="Suarez D.L."/>
            <person name="Swayne D.E."/>
        </authorList>
    </citation>
    <scope>NUCLEOTIDE SEQUENCE [LARGE SCALE GENOMIC DNA]</scope>
    <source>
        <strain evidence="3 4">CECT 7745</strain>
    </source>
</reference>
<evidence type="ECO:0000259" key="2">
    <source>
        <dbReference type="Pfam" id="PF12804"/>
    </source>
</evidence>
<evidence type="ECO:0000313" key="3">
    <source>
        <dbReference type="EMBL" id="SMC11707.1"/>
    </source>
</evidence>
<keyword evidence="1" id="KW-0460">Magnesium</keyword>
<dbReference type="Pfam" id="PF12804">
    <property type="entry name" value="NTP_transf_3"/>
    <property type="match status" value="1"/>
</dbReference>
<dbReference type="AlphaFoldDB" id="A0A1X7BQ36"/>
<dbReference type="CDD" id="cd04182">
    <property type="entry name" value="GT_2_like_f"/>
    <property type="match status" value="1"/>
</dbReference>
<name>A0A1X7BQ36_9RHOB</name>
<feature type="domain" description="MobA-like NTP transferase" evidence="2">
    <location>
        <begin position="4"/>
        <end position="164"/>
    </location>
</feature>
<organism evidence="3 4">
    <name type="scientific">Roseovarius aestuarii</name>
    <dbReference type="NCBI Taxonomy" id="475083"/>
    <lineage>
        <taxon>Bacteria</taxon>
        <taxon>Pseudomonadati</taxon>
        <taxon>Pseudomonadota</taxon>
        <taxon>Alphaproteobacteria</taxon>
        <taxon>Rhodobacterales</taxon>
        <taxon>Roseobacteraceae</taxon>
        <taxon>Roseovarius</taxon>
    </lineage>
</organism>
<dbReference type="PANTHER" id="PTHR43777:SF1">
    <property type="entry name" value="MOLYBDENUM COFACTOR CYTIDYLYLTRANSFERASE"/>
    <property type="match status" value="1"/>
</dbReference>
<dbReference type="InterPro" id="IPR025877">
    <property type="entry name" value="MobA-like_NTP_Trfase"/>
</dbReference>
<evidence type="ECO:0000313" key="4">
    <source>
        <dbReference type="Proteomes" id="UP000193224"/>
    </source>
</evidence>
<proteinExistence type="predicted"/>
<gene>
    <name evidence="3" type="primary">pucB</name>
    <name evidence="3" type="ORF">ROA7745_01524</name>
</gene>
<dbReference type="OrthoDB" id="9779263at2"/>
<protein>
    <submittedName>
        <fullName evidence="3">Purine catabolism protein PucB</fullName>
    </submittedName>
</protein>
<dbReference type="EMBL" id="FWXB01000004">
    <property type="protein sequence ID" value="SMC11707.1"/>
    <property type="molecule type" value="Genomic_DNA"/>
</dbReference>
<evidence type="ECO:0000256" key="1">
    <source>
        <dbReference type="ARBA" id="ARBA00022842"/>
    </source>
</evidence>
<dbReference type="GO" id="GO:0016779">
    <property type="term" value="F:nucleotidyltransferase activity"/>
    <property type="evidence" value="ECO:0007669"/>
    <property type="project" value="UniProtKB-ARBA"/>
</dbReference>
<dbReference type="SUPFAM" id="SSF53448">
    <property type="entry name" value="Nucleotide-diphospho-sugar transferases"/>
    <property type="match status" value="1"/>
</dbReference>
<dbReference type="RefSeq" id="WP_085799669.1">
    <property type="nucleotide sequence ID" value="NZ_FWXB01000004.1"/>
</dbReference>
<dbReference type="Gene3D" id="3.90.550.10">
    <property type="entry name" value="Spore Coat Polysaccharide Biosynthesis Protein SpsA, Chain A"/>
    <property type="match status" value="1"/>
</dbReference>
<dbReference type="Proteomes" id="UP000193224">
    <property type="component" value="Unassembled WGS sequence"/>
</dbReference>
<sequence>MLIVIPAAGASSRMRGRDKLLELVDYQPLLAQRIAVALETGADVLVTLPPDNPERRAIAEGIVDDRLDLVIVDDAAEGMAASIRAAAAFAQQQDADALMLVLADMPEIDVNDLRTMMRAFDSETVMRGMDTRERPGHPVLFPARLFPALAEVSGDQGARDVLADEKVVMIPLPDCHATTDLDTPEDWAAWRGPNSP</sequence>
<dbReference type="InterPro" id="IPR029044">
    <property type="entry name" value="Nucleotide-diphossugar_trans"/>
</dbReference>
<dbReference type="PANTHER" id="PTHR43777">
    <property type="entry name" value="MOLYBDENUM COFACTOR CYTIDYLYLTRANSFERASE"/>
    <property type="match status" value="1"/>
</dbReference>